<name>A0ACC2NRI5_9HYME</name>
<comment type="caution">
    <text evidence="1">The sequence shown here is derived from an EMBL/GenBank/DDBJ whole genome shotgun (WGS) entry which is preliminary data.</text>
</comment>
<keyword evidence="2" id="KW-1185">Reference proteome</keyword>
<evidence type="ECO:0000313" key="1">
    <source>
        <dbReference type="EMBL" id="KAJ8672150.1"/>
    </source>
</evidence>
<accession>A0ACC2NRI5</accession>
<gene>
    <name evidence="1" type="ORF">QAD02_003409</name>
</gene>
<sequence>MTQGFCSARIEGFQKLWKAFESDHNRLEDDEEVGSADNYFTSFESDHNRLEDDEEVGSADNYFTSDIFSQVGEAYYSNMGLYKDHALQLQWDAAELAAPEHLEGAT</sequence>
<reference evidence="1" key="1">
    <citation type="submission" date="2023-04" db="EMBL/GenBank/DDBJ databases">
        <title>A chromosome-level genome assembly of the parasitoid wasp Eretmocerus hayati.</title>
        <authorList>
            <person name="Zhong Y."/>
            <person name="Liu S."/>
            <person name="Liu Y."/>
        </authorList>
    </citation>
    <scope>NUCLEOTIDE SEQUENCE</scope>
    <source>
        <strain evidence="1">ZJU_SS_LIU_2023</strain>
    </source>
</reference>
<dbReference type="EMBL" id="CM056743">
    <property type="protein sequence ID" value="KAJ8672150.1"/>
    <property type="molecule type" value="Genomic_DNA"/>
</dbReference>
<evidence type="ECO:0000313" key="2">
    <source>
        <dbReference type="Proteomes" id="UP001239111"/>
    </source>
</evidence>
<dbReference type="Proteomes" id="UP001239111">
    <property type="component" value="Chromosome 3"/>
</dbReference>
<proteinExistence type="predicted"/>
<organism evidence="1 2">
    <name type="scientific">Eretmocerus hayati</name>
    <dbReference type="NCBI Taxonomy" id="131215"/>
    <lineage>
        <taxon>Eukaryota</taxon>
        <taxon>Metazoa</taxon>
        <taxon>Ecdysozoa</taxon>
        <taxon>Arthropoda</taxon>
        <taxon>Hexapoda</taxon>
        <taxon>Insecta</taxon>
        <taxon>Pterygota</taxon>
        <taxon>Neoptera</taxon>
        <taxon>Endopterygota</taxon>
        <taxon>Hymenoptera</taxon>
        <taxon>Apocrita</taxon>
        <taxon>Proctotrupomorpha</taxon>
        <taxon>Chalcidoidea</taxon>
        <taxon>Aphelinidae</taxon>
        <taxon>Aphelininae</taxon>
        <taxon>Eretmocerus</taxon>
    </lineage>
</organism>
<protein>
    <submittedName>
        <fullName evidence="1">Uncharacterized protein</fullName>
    </submittedName>
</protein>